<reference evidence="2 3" key="1">
    <citation type="submission" date="2017-12" db="EMBL/GenBank/DDBJ databases">
        <title>Comparative genomics of Botrytis spp.</title>
        <authorList>
            <person name="Valero-Jimenez C.A."/>
            <person name="Tapia P."/>
            <person name="Veloso J."/>
            <person name="Silva-Moreno E."/>
            <person name="Staats M."/>
            <person name="Valdes J.H."/>
            <person name="Van Kan J.A.L."/>
        </authorList>
    </citation>
    <scope>NUCLEOTIDE SEQUENCE [LARGE SCALE GENOMIC DNA]</scope>
    <source>
        <strain evidence="2 3">MUCL11595</strain>
    </source>
</reference>
<protein>
    <submittedName>
        <fullName evidence="2">Uncharacterized protein</fullName>
    </submittedName>
</protein>
<dbReference type="EMBL" id="PQXN01000220">
    <property type="protein sequence ID" value="TGO49107.1"/>
    <property type="molecule type" value="Genomic_DNA"/>
</dbReference>
<dbReference type="AlphaFoldDB" id="A0A4Z1HWI5"/>
<evidence type="ECO:0000256" key="1">
    <source>
        <dbReference type="SAM" id="MobiDB-lite"/>
    </source>
</evidence>
<gene>
    <name evidence="2" type="ORF">BCON_0221g00070</name>
</gene>
<feature type="region of interest" description="Disordered" evidence="1">
    <location>
        <begin position="447"/>
        <end position="466"/>
    </location>
</feature>
<comment type="caution">
    <text evidence="2">The sequence shown here is derived from an EMBL/GenBank/DDBJ whole genome shotgun (WGS) entry which is preliminary data.</text>
</comment>
<keyword evidence="3" id="KW-1185">Reference proteome</keyword>
<evidence type="ECO:0000313" key="2">
    <source>
        <dbReference type="EMBL" id="TGO49107.1"/>
    </source>
</evidence>
<accession>A0A4Z1HWI5</accession>
<name>A0A4Z1HWI5_9HELO</name>
<dbReference type="OrthoDB" id="5324651at2759"/>
<proteinExistence type="predicted"/>
<dbReference type="Proteomes" id="UP000297527">
    <property type="component" value="Unassembled WGS sequence"/>
</dbReference>
<evidence type="ECO:0000313" key="3">
    <source>
        <dbReference type="Proteomes" id="UP000297527"/>
    </source>
</evidence>
<sequence>MYSVFRVPRLHPIPRIHTESLIVFLAFRKSFLTLSEFDRVRYGKKNTRDAFLNSFAPQYIEQNLHGISFKRMCDLVQDIWTAKHFLAGSDLNKLFEGASYERQQDPAFRRLINVPLLGEALETNIWLSNHQSHYKPRITPSFRIRKLLSTRPRPLPRVEPVKLNFNHDYMIKYPPVSGPFKPFLGPYEDDYECSTALPFPLQHSILTTLQDLIEESLFSFASRYFPAYLALNFKTCPKSIELNTWRTHLHMNAPDIRLNLASGFVLEDLHFFLHRLDTVRYLAVHRKDGEQIECTFNVRIEQWLTKSGVPIEAINSMCADSICLARALGDPRAVLLGLIQEKVLMLSETLLKIQPLPQHSSFLELETDLTMKSNLQFFIRAISASRIRIISPEGTVLYVERYHEIVKMLHGLAQGIYRSMGRFLSMHQTMRCLPFGLLSIIEERNEQSYDDDDERTDTSNHQQDSESNWLLSQVRGLLDEELH</sequence>
<organism evidence="2 3">
    <name type="scientific">Botryotinia convoluta</name>
    <dbReference type="NCBI Taxonomy" id="54673"/>
    <lineage>
        <taxon>Eukaryota</taxon>
        <taxon>Fungi</taxon>
        <taxon>Dikarya</taxon>
        <taxon>Ascomycota</taxon>
        <taxon>Pezizomycotina</taxon>
        <taxon>Leotiomycetes</taxon>
        <taxon>Helotiales</taxon>
        <taxon>Sclerotiniaceae</taxon>
        <taxon>Botryotinia</taxon>
    </lineage>
</organism>